<evidence type="ECO:0000256" key="3">
    <source>
        <dbReference type="ARBA" id="ARBA00022723"/>
    </source>
</evidence>
<accession>A0A2K8KP63</accession>
<dbReference type="InterPro" id="IPR000086">
    <property type="entry name" value="NUDIX_hydrolase_dom"/>
</dbReference>
<dbReference type="PROSITE" id="PS51462">
    <property type="entry name" value="NUDIX"/>
    <property type="match status" value="1"/>
</dbReference>
<gene>
    <name evidence="8" type="ORF">REIFOR_01424</name>
</gene>
<dbReference type="EMBL" id="CP011797">
    <property type="protein sequence ID" value="ATX76570.1"/>
    <property type="molecule type" value="Genomic_DNA"/>
</dbReference>
<dbReference type="GO" id="GO:0010945">
    <property type="term" value="F:coenzyme A diphosphatase activity"/>
    <property type="evidence" value="ECO:0007669"/>
    <property type="project" value="InterPro"/>
</dbReference>
<dbReference type="InterPro" id="IPR045121">
    <property type="entry name" value="CoAse"/>
</dbReference>
<evidence type="ECO:0000256" key="2">
    <source>
        <dbReference type="ARBA" id="ARBA00001946"/>
    </source>
</evidence>
<sequence length="216" mass="23653">MCSAFFCAILRAMNMPLKFDQRLKQGFADYQPHTFSSDGLQAAVLVPLILYPEPSVLLTVRAAHLNSHPGEVSFPGGMVEAIDRSLAHTALRETFEEIGLEPARFEVIGALSTTLSKNGVLVHPFVGLAESADGAQPSPDEIAEIFTVPWSFFASQAPQMQVTHRHGIEIQIPHFHYQGKHIWGLTAMILLELINLLEGSQWPTPDFASANVPVIG</sequence>
<evidence type="ECO:0000259" key="7">
    <source>
        <dbReference type="PROSITE" id="PS51462"/>
    </source>
</evidence>
<keyword evidence="9" id="KW-1185">Reference proteome</keyword>
<dbReference type="Gene3D" id="3.90.79.10">
    <property type="entry name" value="Nucleoside Triphosphate Pyrophosphohydrolase"/>
    <property type="match status" value="1"/>
</dbReference>
<dbReference type="Pfam" id="PF00293">
    <property type="entry name" value="NUDIX"/>
    <property type="match status" value="1"/>
</dbReference>
<dbReference type="GO" id="GO:0046872">
    <property type="term" value="F:metal ion binding"/>
    <property type="evidence" value="ECO:0007669"/>
    <property type="project" value="UniProtKB-KW"/>
</dbReference>
<dbReference type="InterPro" id="IPR015797">
    <property type="entry name" value="NUDIX_hydrolase-like_dom_sf"/>
</dbReference>
<organism evidence="8 9">
    <name type="scientific">Reinekea forsetii</name>
    <dbReference type="NCBI Taxonomy" id="1336806"/>
    <lineage>
        <taxon>Bacteria</taxon>
        <taxon>Pseudomonadati</taxon>
        <taxon>Pseudomonadota</taxon>
        <taxon>Gammaproteobacteria</taxon>
        <taxon>Oceanospirillales</taxon>
        <taxon>Saccharospirillaceae</taxon>
        <taxon>Reinekea</taxon>
    </lineage>
</organism>
<keyword evidence="3" id="KW-0479">Metal-binding</keyword>
<dbReference type="Proteomes" id="UP000229757">
    <property type="component" value="Chromosome"/>
</dbReference>
<evidence type="ECO:0000313" key="8">
    <source>
        <dbReference type="EMBL" id="ATX76570.1"/>
    </source>
</evidence>
<dbReference type="PANTHER" id="PTHR12992">
    <property type="entry name" value="NUDIX HYDROLASE"/>
    <property type="match status" value="1"/>
</dbReference>
<dbReference type="CDD" id="cd03426">
    <property type="entry name" value="NUDIX_CoAse_Nudt7"/>
    <property type="match status" value="1"/>
</dbReference>
<keyword evidence="6" id="KW-0464">Manganese</keyword>
<feature type="domain" description="Nudix hydrolase" evidence="7">
    <location>
        <begin position="39"/>
        <end position="173"/>
    </location>
</feature>
<name>A0A2K8KP63_9GAMM</name>
<reference evidence="8 9" key="1">
    <citation type="journal article" date="2017" name="Environ. Microbiol.">
        <title>Genomic and physiological analyses of 'Reinekea forsetii' reveal a versatile opportunistic lifestyle during spring algae blooms.</title>
        <authorList>
            <person name="Avci B."/>
            <person name="Hahnke R.L."/>
            <person name="Chafee M."/>
            <person name="Fischer T."/>
            <person name="Gruber-Vodicka H."/>
            <person name="Tegetmeyer H.E."/>
            <person name="Harder J."/>
            <person name="Fuchs B.M."/>
            <person name="Amann R.I."/>
            <person name="Teeling H."/>
        </authorList>
    </citation>
    <scope>NUCLEOTIDE SEQUENCE [LARGE SCALE GENOMIC DNA]</scope>
    <source>
        <strain evidence="8 9">Hel1_31_D35</strain>
    </source>
</reference>
<comment type="cofactor">
    <cofactor evidence="1">
        <name>Mn(2+)</name>
        <dbReference type="ChEBI" id="CHEBI:29035"/>
    </cofactor>
</comment>
<dbReference type="PANTHER" id="PTHR12992:SF11">
    <property type="entry name" value="MITOCHONDRIAL COENZYME A DIPHOSPHATASE NUDT8"/>
    <property type="match status" value="1"/>
</dbReference>
<dbReference type="SUPFAM" id="SSF55811">
    <property type="entry name" value="Nudix"/>
    <property type="match status" value="1"/>
</dbReference>
<evidence type="ECO:0000313" key="9">
    <source>
        <dbReference type="Proteomes" id="UP000229757"/>
    </source>
</evidence>
<evidence type="ECO:0000256" key="1">
    <source>
        <dbReference type="ARBA" id="ARBA00001936"/>
    </source>
</evidence>
<evidence type="ECO:0000256" key="5">
    <source>
        <dbReference type="ARBA" id="ARBA00022842"/>
    </source>
</evidence>
<proteinExistence type="predicted"/>
<keyword evidence="4 8" id="KW-0378">Hydrolase</keyword>
<keyword evidence="5" id="KW-0460">Magnesium</keyword>
<comment type="cofactor">
    <cofactor evidence="2">
        <name>Mg(2+)</name>
        <dbReference type="ChEBI" id="CHEBI:18420"/>
    </cofactor>
</comment>
<dbReference type="AlphaFoldDB" id="A0A2K8KP63"/>
<evidence type="ECO:0000256" key="4">
    <source>
        <dbReference type="ARBA" id="ARBA00022801"/>
    </source>
</evidence>
<evidence type="ECO:0000256" key="6">
    <source>
        <dbReference type="ARBA" id="ARBA00023211"/>
    </source>
</evidence>
<protein>
    <submittedName>
        <fullName evidence="8">MutT/NUDIX family hydrolase</fullName>
    </submittedName>
</protein>
<dbReference type="KEGG" id="rfo:REIFOR_01424"/>